<proteinExistence type="predicted"/>
<evidence type="ECO:0000256" key="2">
    <source>
        <dbReference type="SAM" id="Phobius"/>
    </source>
</evidence>
<dbReference type="EMBL" id="JABMIG020000323">
    <property type="protein sequence ID" value="KAL3781218.1"/>
    <property type="molecule type" value="Genomic_DNA"/>
</dbReference>
<accession>A0ABD3P172</accession>
<name>A0ABD3P172_9STRA</name>
<keyword evidence="2" id="KW-0472">Membrane</keyword>
<evidence type="ECO:0000256" key="1">
    <source>
        <dbReference type="SAM" id="MobiDB-lite"/>
    </source>
</evidence>
<dbReference type="Proteomes" id="UP001516023">
    <property type="component" value="Unassembled WGS sequence"/>
</dbReference>
<feature type="signal peptide" evidence="3">
    <location>
        <begin position="1"/>
        <end position="22"/>
    </location>
</feature>
<reference evidence="4 5" key="1">
    <citation type="journal article" date="2020" name="G3 (Bethesda)">
        <title>Improved Reference Genome for Cyclotella cryptica CCMP332, a Model for Cell Wall Morphogenesis, Salinity Adaptation, and Lipid Production in Diatoms (Bacillariophyta).</title>
        <authorList>
            <person name="Roberts W.R."/>
            <person name="Downey K.M."/>
            <person name="Ruck E.C."/>
            <person name="Traller J.C."/>
            <person name="Alverson A.J."/>
        </authorList>
    </citation>
    <scope>NUCLEOTIDE SEQUENCE [LARGE SCALE GENOMIC DNA]</scope>
    <source>
        <strain evidence="4 5">CCMP332</strain>
    </source>
</reference>
<keyword evidence="5" id="KW-1185">Reference proteome</keyword>
<organism evidence="4 5">
    <name type="scientific">Cyclotella cryptica</name>
    <dbReference type="NCBI Taxonomy" id="29204"/>
    <lineage>
        <taxon>Eukaryota</taxon>
        <taxon>Sar</taxon>
        <taxon>Stramenopiles</taxon>
        <taxon>Ochrophyta</taxon>
        <taxon>Bacillariophyta</taxon>
        <taxon>Coscinodiscophyceae</taxon>
        <taxon>Thalassiosirophycidae</taxon>
        <taxon>Stephanodiscales</taxon>
        <taxon>Stephanodiscaceae</taxon>
        <taxon>Cyclotella</taxon>
    </lineage>
</organism>
<protein>
    <recommendedName>
        <fullName evidence="6">Transmembrane protein</fullName>
    </recommendedName>
</protein>
<sequence length="201" mass="21544">MTPIGNLLLLVLAVFKLSATSAFQTSISWLSTHPVAIKHKISTNGSFLSSRSLINLSQSSSDESESYEEGVVQNQESAYDPPPAQPRRQTLDPLVASLTRIDDPIPSNTPTTNVPLIGEIPADGNLALFVPAAAIGVLGFIFSIVVAFNAKDAIVQELSQVELPKMEYTPTVVEEGVCRGLCSSQESDLEGLRGFMQNLAK</sequence>
<keyword evidence="3" id="KW-0732">Signal</keyword>
<evidence type="ECO:0000313" key="4">
    <source>
        <dbReference type="EMBL" id="KAL3781218.1"/>
    </source>
</evidence>
<feature type="chain" id="PRO_5044776150" description="Transmembrane protein" evidence="3">
    <location>
        <begin position="23"/>
        <end position="201"/>
    </location>
</feature>
<comment type="caution">
    <text evidence="4">The sequence shown here is derived from an EMBL/GenBank/DDBJ whole genome shotgun (WGS) entry which is preliminary data.</text>
</comment>
<keyword evidence="2" id="KW-0812">Transmembrane</keyword>
<feature type="transmembrane region" description="Helical" evidence="2">
    <location>
        <begin position="126"/>
        <end position="148"/>
    </location>
</feature>
<evidence type="ECO:0000313" key="5">
    <source>
        <dbReference type="Proteomes" id="UP001516023"/>
    </source>
</evidence>
<evidence type="ECO:0000256" key="3">
    <source>
        <dbReference type="SAM" id="SignalP"/>
    </source>
</evidence>
<keyword evidence="2" id="KW-1133">Transmembrane helix</keyword>
<feature type="region of interest" description="Disordered" evidence="1">
    <location>
        <begin position="59"/>
        <end position="89"/>
    </location>
</feature>
<evidence type="ECO:0008006" key="6">
    <source>
        <dbReference type="Google" id="ProtNLM"/>
    </source>
</evidence>
<dbReference type="AlphaFoldDB" id="A0ABD3P172"/>
<gene>
    <name evidence="4" type="ORF">HJC23_003535</name>
</gene>